<keyword evidence="5" id="KW-1185">Reference proteome</keyword>
<dbReference type="GO" id="GO:0004141">
    <property type="term" value="F:dethiobiotin synthase activity"/>
    <property type="evidence" value="ECO:0007669"/>
    <property type="project" value="TreeGrafter"/>
</dbReference>
<dbReference type="AlphaFoldDB" id="A0A6A6SDZ6"/>
<dbReference type="SUPFAM" id="SSF52540">
    <property type="entry name" value="P-loop containing nucleoside triphosphate hydrolases"/>
    <property type="match status" value="1"/>
</dbReference>
<dbReference type="PROSITE" id="PS00600">
    <property type="entry name" value="AA_TRANSFER_CLASS_3"/>
    <property type="match status" value="1"/>
</dbReference>
<keyword evidence="3 4" id="KW-0808">Transferase</keyword>
<dbReference type="GO" id="GO:0009102">
    <property type="term" value="P:biotin biosynthetic process"/>
    <property type="evidence" value="ECO:0007669"/>
    <property type="project" value="TreeGrafter"/>
</dbReference>
<dbReference type="Proteomes" id="UP000799753">
    <property type="component" value="Unassembled WGS sequence"/>
</dbReference>
<dbReference type="Pfam" id="PF00202">
    <property type="entry name" value="Aminotran_3"/>
    <property type="match status" value="2"/>
</dbReference>
<evidence type="ECO:0000256" key="2">
    <source>
        <dbReference type="ARBA" id="ARBA00022576"/>
    </source>
</evidence>
<dbReference type="FunFam" id="3.90.1150.10:FF:000080">
    <property type="entry name" value="Bifunctional dethiobiotin synthetase/adenosylmethionine-8-amino-7-oxononanoate aminotransferase"/>
    <property type="match status" value="1"/>
</dbReference>
<protein>
    <submittedName>
        <fullName evidence="4">PLP-dependent transferase</fullName>
    </submittedName>
</protein>
<sequence length="844" mass="93737">MSRVPTPLWHKLIAVQIYGANTGVGKTVFSTLLGAHFVKRRGPRTWDLQYIKPVSTGPADEADDSYVLKYTGAKVQTLFQFKAAVSPHLAARGAAYLPNNDAIVKKVYTKLRDHVDLILGENMGISIIETAGGVLSPGPSGRLQADLFRPLRMPVVLVGDHRLGGIASTISAAESLILRGYDIDAVICFDDNGKYENSEYLRKYFEERDIAAFELPWIPNLTDCTESEETERMAAYYFKESAENALFRVAERIIERHFERLTNVDKMASRTRDVIWHPFTQHKSIKKTEEILVFDSAYGDYFQTKHTSSSRAGHRRSGNLPLFYPAFDGSASWWTQGVGHGNPKLSLAAAYAAGRYGHVMFAGATHEPAVTLAERLLEGLNNPRLKKCFYTDDGSTAAEVGLKMALRASCKRYAWDSSSEDIGVIGLKGSYHGDTIGAMDASEPCVYNKKVDWYRGRGYWFDFPTVKMREGRWIVEPPAGMDNVFGAPKDFTTLDDVFNFEQRDTAPMYEEYITSVLDNLVKEQGRKFGALVMEPVILGAGGMLFADPLFQRTLVKVVRAYSFAKIPKKTMRFRPDIAWTGLPVLFDEVFTGLYRLGRFSSASLLQTHPDISIHAKLLTGGLLPLSVTVASQSIFDAFFGDEKADALLHGHSYTAHPIGCHVANNSLQMMDERKAGYSWQGYVRNWKEKAASSRGETVDQLTMRPKAINESTIWSMWSKNTVIELSHHTLVDHVIAIGSVLAVSLKDEANSGYTSTAAIGLRDALLNQPSFSYLNIHSRVLGNVIYFMASMTSSSSHLASVEDALLQRLNAMSGVDLSVGDWGDARKRLPQDVAVFSAHRGRET</sequence>
<dbReference type="Pfam" id="PF13500">
    <property type="entry name" value="AAA_26"/>
    <property type="match status" value="1"/>
</dbReference>
<dbReference type="PANTHER" id="PTHR42684">
    <property type="entry name" value="ADENOSYLMETHIONINE-8-AMINO-7-OXONONANOATE AMINOTRANSFERASE"/>
    <property type="match status" value="1"/>
</dbReference>
<dbReference type="EMBL" id="MU006777">
    <property type="protein sequence ID" value="KAF2645357.1"/>
    <property type="molecule type" value="Genomic_DNA"/>
</dbReference>
<gene>
    <name evidence="4" type="ORF">P280DRAFT_416982</name>
</gene>
<dbReference type="GO" id="GO:0004015">
    <property type="term" value="F:adenosylmethionine-8-amino-7-oxononanoate transaminase activity"/>
    <property type="evidence" value="ECO:0007669"/>
    <property type="project" value="TreeGrafter"/>
</dbReference>
<dbReference type="Gene3D" id="3.40.640.10">
    <property type="entry name" value="Type I PLP-dependent aspartate aminotransferase-like (Major domain)"/>
    <property type="match status" value="1"/>
</dbReference>
<evidence type="ECO:0000313" key="4">
    <source>
        <dbReference type="EMBL" id="KAF2645357.1"/>
    </source>
</evidence>
<dbReference type="InterPro" id="IPR015421">
    <property type="entry name" value="PyrdxlP-dep_Trfase_major"/>
</dbReference>
<dbReference type="InterPro" id="IPR015424">
    <property type="entry name" value="PyrdxlP-dep_Trfase"/>
</dbReference>
<organism evidence="4 5">
    <name type="scientific">Massarina eburnea CBS 473.64</name>
    <dbReference type="NCBI Taxonomy" id="1395130"/>
    <lineage>
        <taxon>Eukaryota</taxon>
        <taxon>Fungi</taxon>
        <taxon>Dikarya</taxon>
        <taxon>Ascomycota</taxon>
        <taxon>Pezizomycotina</taxon>
        <taxon>Dothideomycetes</taxon>
        <taxon>Pleosporomycetidae</taxon>
        <taxon>Pleosporales</taxon>
        <taxon>Massarineae</taxon>
        <taxon>Massarinaceae</taxon>
        <taxon>Massarina</taxon>
    </lineage>
</organism>
<name>A0A6A6SDZ6_9PLEO</name>
<comment type="subcellular location">
    <subcellularLocation>
        <location evidence="1">Mitochondrion</location>
    </subcellularLocation>
</comment>
<dbReference type="GO" id="GO:0030170">
    <property type="term" value="F:pyridoxal phosphate binding"/>
    <property type="evidence" value="ECO:0007669"/>
    <property type="project" value="InterPro"/>
</dbReference>
<keyword evidence="2" id="KW-0032">Aminotransferase</keyword>
<dbReference type="GO" id="GO:0005739">
    <property type="term" value="C:mitochondrion"/>
    <property type="evidence" value="ECO:0007669"/>
    <property type="project" value="UniProtKB-SubCell"/>
</dbReference>
<accession>A0A6A6SDZ6</accession>
<dbReference type="InterPro" id="IPR027417">
    <property type="entry name" value="P-loop_NTPase"/>
</dbReference>
<reference evidence="4" key="1">
    <citation type="journal article" date="2020" name="Stud. Mycol.">
        <title>101 Dothideomycetes genomes: a test case for predicting lifestyles and emergence of pathogens.</title>
        <authorList>
            <person name="Haridas S."/>
            <person name="Albert R."/>
            <person name="Binder M."/>
            <person name="Bloem J."/>
            <person name="Labutti K."/>
            <person name="Salamov A."/>
            <person name="Andreopoulos B."/>
            <person name="Baker S."/>
            <person name="Barry K."/>
            <person name="Bills G."/>
            <person name="Bluhm B."/>
            <person name="Cannon C."/>
            <person name="Castanera R."/>
            <person name="Culley D."/>
            <person name="Daum C."/>
            <person name="Ezra D."/>
            <person name="Gonzalez J."/>
            <person name="Henrissat B."/>
            <person name="Kuo A."/>
            <person name="Liang C."/>
            <person name="Lipzen A."/>
            <person name="Lutzoni F."/>
            <person name="Magnuson J."/>
            <person name="Mondo S."/>
            <person name="Nolan M."/>
            <person name="Ohm R."/>
            <person name="Pangilinan J."/>
            <person name="Park H.-J."/>
            <person name="Ramirez L."/>
            <person name="Alfaro M."/>
            <person name="Sun H."/>
            <person name="Tritt A."/>
            <person name="Yoshinaga Y."/>
            <person name="Zwiers L.-H."/>
            <person name="Turgeon B."/>
            <person name="Goodwin S."/>
            <person name="Spatafora J."/>
            <person name="Crous P."/>
            <person name="Grigoriev I."/>
        </authorList>
    </citation>
    <scope>NUCLEOTIDE SEQUENCE</scope>
    <source>
        <strain evidence="4">CBS 473.64</strain>
    </source>
</reference>
<evidence type="ECO:0000313" key="5">
    <source>
        <dbReference type="Proteomes" id="UP000799753"/>
    </source>
</evidence>
<dbReference type="Gene3D" id="3.40.50.300">
    <property type="entry name" value="P-loop containing nucleotide triphosphate hydrolases"/>
    <property type="match status" value="1"/>
</dbReference>
<dbReference type="InterPro" id="IPR049704">
    <property type="entry name" value="Aminotrans_3_PPA_site"/>
</dbReference>
<dbReference type="CDD" id="cd03109">
    <property type="entry name" value="DTBS"/>
    <property type="match status" value="1"/>
</dbReference>
<dbReference type="OrthoDB" id="425114at2759"/>
<dbReference type="SUPFAM" id="SSF53383">
    <property type="entry name" value="PLP-dependent transferases"/>
    <property type="match status" value="1"/>
</dbReference>
<evidence type="ECO:0000256" key="3">
    <source>
        <dbReference type="ARBA" id="ARBA00022679"/>
    </source>
</evidence>
<evidence type="ECO:0000256" key="1">
    <source>
        <dbReference type="ARBA" id="ARBA00004173"/>
    </source>
</evidence>
<proteinExistence type="predicted"/>
<dbReference type="PANTHER" id="PTHR42684:SF3">
    <property type="entry name" value="ADENOSYLMETHIONINE-8-AMINO-7-OXONONANOATE AMINOTRANSFERASE"/>
    <property type="match status" value="1"/>
</dbReference>
<dbReference type="InterPro" id="IPR005814">
    <property type="entry name" value="Aminotrans_3"/>
</dbReference>